<reference evidence="2" key="1">
    <citation type="submission" date="2021-02" db="EMBL/GenBank/DDBJ databases">
        <authorList>
            <person name="Nowell W R."/>
        </authorList>
    </citation>
    <scope>NUCLEOTIDE SEQUENCE</scope>
</reference>
<feature type="region of interest" description="Disordered" evidence="1">
    <location>
        <begin position="1"/>
        <end position="40"/>
    </location>
</feature>
<comment type="caution">
    <text evidence="2">The sequence shown here is derived from an EMBL/GenBank/DDBJ whole genome shotgun (WGS) entry which is preliminary data.</text>
</comment>
<proteinExistence type="predicted"/>
<protein>
    <submittedName>
        <fullName evidence="2">Uncharacterized protein</fullName>
    </submittedName>
</protein>
<dbReference type="EMBL" id="CAJOBH010211564">
    <property type="protein sequence ID" value="CAF5012468.1"/>
    <property type="molecule type" value="Genomic_DNA"/>
</dbReference>
<dbReference type="AlphaFoldDB" id="A0A8S3DJM5"/>
<evidence type="ECO:0000313" key="3">
    <source>
        <dbReference type="Proteomes" id="UP000681967"/>
    </source>
</evidence>
<evidence type="ECO:0000313" key="2">
    <source>
        <dbReference type="EMBL" id="CAF5012468.1"/>
    </source>
</evidence>
<dbReference type="Proteomes" id="UP000681967">
    <property type="component" value="Unassembled WGS sequence"/>
</dbReference>
<accession>A0A8S3DJM5</accession>
<organism evidence="2 3">
    <name type="scientific">Rotaria magnacalcarata</name>
    <dbReference type="NCBI Taxonomy" id="392030"/>
    <lineage>
        <taxon>Eukaryota</taxon>
        <taxon>Metazoa</taxon>
        <taxon>Spiralia</taxon>
        <taxon>Gnathifera</taxon>
        <taxon>Rotifera</taxon>
        <taxon>Eurotatoria</taxon>
        <taxon>Bdelloidea</taxon>
        <taxon>Philodinida</taxon>
        <taxon>Philodinidae</taxon>
        <taxon>Rotaria</taxon>
    </lineage>
</organism>
<gene>
    <name evidence="2" type="ORF">BYL167_LOCUS55738</name>
</gene>
<feature type="compositionally biased region" description="Low complexity" evidence="1">
    <location>
        <begin position="14"/>
        <end position="24"/>
    </location>
</feature>
<name>A0A8S3DJM5_9BILA</name>
<feature type="non-terminal residue" evidence="2">
    <location>
        <position position="1"/>
    </location>
</feature>
<sequence length="283" mass="33183">MDTSVHEDQDQDQDQNQNQNQNQDQDQDQDQDQNQNQDQDQDQLTIENIFFSGSSHKKCVVCRDEVNTTMITMPKPARLDLLVLKRMYAPHGVRCCRKHLWNNRLLPDVKINTDNHQTPMAKLEPTVLLNLFNDLLDYLTWTGWTKEQFEHMFMLILSHIRSSCNREARNALAMFWIKLKTNLSFRQIGSLFNISGDYENRRKVVSRSFDSIRQVLVDKLLPKHLGIGHLSRSEAIDHNTSFSNEFFGKKVTIIWDGTYFYTGKSSSHEFQRSTYSGQKKRHL</sequence>
<evidence type="ECO:0000256" key="1">
    <source>
        <dbReference type="SAM" id="MobiDB-lite"/>
    </source>
</evidence>